<evidence type="ECO:0000313" key="12">
    <source>
        <dbReference type="Proteomes" id="UP000187209"/>
    </source>
</evidence>
<dbReference type="Gene3D" id="3.30.830.10">
    <property type="entry name" value="Metalloenzyme, LuxS/M16 peptidase-like"/>
    <property type="match status" value="4"/>
</dbReference>
<proteinExistence type="inferred from homology"/>
<sequence>MFILLLQAVVAEIFKPITTDDAFKAITLDNGLVATIISCEDCSESGVAMGVKTGSIYDTVPGIAHFLEHMLFFESKTYPQEDYWMTYIDTHGGYTNAFTEYESTVYFYSISNEALEKSMHIFSRAFAEPIFLAETASREILSVDSEIQGSKYSDDWRVQKFLEVLIGSPLDHMTTGDLNALSDPSIIDELYSFWDRYYRADNMKLCIYGNFTLDQLESWVREMYSDIRNGTEFTPLKIGSGQGNYIEGTKIDPGKIITMMWKVGPEDDEYDIASFVGYLIQYELSTTLSTMYSNSQFYSGVFTDLSVFTVFVMEAILPSSDISTETICGYFLSAAEALKSMNNETLYALWEDYRLSNYYKFYYSDPMSSDDLVSTLASNMLFYDEYYYFAGSDIKQKYSYSVIQSLLEHLSPESALVGVLTDNPQQSLPLYDEVFDMDYMVSNKTFSKIDISYTQLEQNPYIPKDLTLVMTKFTEELLMTENSTHRVWFKYNTSLKKPVAIVSLLIFIKDWQDYKVISNIHCNIVLTIARNKLSYYSMAGYGAEISVESPGIVIKVTGWNEGIYSYLEEILKIFITSDSSYFSSMKESYDYTLQYQENQESYEKAINFLSRLITPYFTSLSEQYAQLQNLTEVDYTYYLYALPYCSLDILVLGNLNVPGGILEIFDKYFVATESEKQYRHSLGIEGYNIFTAPTQVENAIFNWYEFGFYNPKDYVTLQLLDAQTSDLAYRMLRSQAQLGYTVSMSSYDGFFTNGLYLVVQGDKYNPQEMQEYINMFWANVSISETEFEEIRQTLKSTTVPSVTYEDMYEDIWYEITTGRLGFFETNKWLEEIDEVSLEDLQRFIEKIIKHENELSIRMYVEMSEATEKSISIDYYRDASRLD</sequence>
<keyword evidence="4" id="KW-0378">Hydrolase</keyword>
<evidence type="ECO:0000313" key="11">
    <source>
        <dbReference type="EMBL" id="OMJ65726.1"/>
    </source>
</evidence>
<evidence type="ECO:0000256" key="3">
    <source>
        <dbReference type="ARBA" id="ARBA00022723"/>
    </source>
</evidence>
<evidence type="ECO:0000259" key="7">
    <source>
        <dbReference type="Pfam" id="PF00675"/>
    </source>
</evidence>
<dbReference type="InterPro" id="IPR011249">
    <property type="entry name" value="Metalloenz_LuxS/M16"/>
</dbReference>
<feature type="domain" description="Peptidase M16 C-terminal" evidence="8">
    <location>
        <begin position="187"/>
        <end position="290"/>
    </location>
</feature>
<keyword evidence="6" id="KW-0482">Metalloprotease</keyword>
<dbReference type="InterPro" id="IPR032632">
    <property type="entry name" value="Peptidase_M16_M"/>
</dbReference>
<reference evidence="11 12" key="1">
    <citation type="submission" date="2016-11" db="EMBL/GenBank/DDBJ databases">
        <title>The macronuclear genome of Stentor coeruleus: a giant cell with tiny introns.</title>
        <authorList>
            <person name="Slabodnick M."/>
            <person name="Ruby J.G."/>
            <person name="Reiff S.B."/>
            <person name="Swart E.C."/>
            <person name="Gosai S."/>
            <person name="Prabakaran S."/>
            <person name="Witkowska E."/>
            <person name="Larue G.E."/>
            <person name="Fisher S."/>
            <person name="Freeman R.M."/>
            <person name="Gunawardena J."/>
            <person name="Chu W."/>
            <person name="Stover N.A."/>
            <person name="Gregory B.D."/>
            <person name="Nowacki M."/>
            <person name="Derisi J."/>
            <person name="Roy S.W."/>
            <person name="Marshall W.F."/>
            <person name="Sood P."/>
        </authorList>
    </citation>
    <scope>NUCLEOTIDE SEQUENCE [LARGE SCALE GENOMIC DNA]</scope>
    <source>
        <strain evidence="11">WM001</strain>
    </source>
</reference>
<dbReference type="GO" id="GO:0008237">
    <property type="term" value="F:metallopeptidase activity"/>
    <property type="evidence" value="ECO:0007669"/>
    <property type="project" value="UniProtKB-KW"/>
</dbReference>
<evidence type="ECO:0000256" key="6">
    <source>
        <dbReference type="ARBA" id="ARBA00023049"/>
    </source>
</evidence>
<keyword evidence="5" id="KW-0862">Zinc</keyword>
<evidence type="ECO:0000256" key="2">
    <source>
        <dbReference type="ARBA" id="ARBA00022670"/>
    </source>
</evidence>
<dbReference type="Pfam" id="PF16187">
    <property type="entry name" value="Peptidase_M16_M"/>
    <property type="match status" value="1"/>
</dbReference>
<dbReference type="InterPro" id="IPR007863">
    <property type="entry name" value="Peptidase_M16_C"/>
</dbReference>
<organism evidence="11 12">
    <name type="scientific">Stentor coeruleus</name>
    <dbReference type="NCBI Taxonomy" id="5963"/>
    <lineage>
        <taxon>Eukaryota</taxon>
        <taxon>Sar</taxon>
        <taxon>Alveolata</taxon>
        <taxon>Ciliophora</taxon>
        <taxon>Postciliodesmatophora</taxon>
        <taxon>Heterotrichea</taxon>
        <taxon>Heterotrichida</taxon>
        <taxon>Stentoridae</taxon>
        <taxon>Stentor</taxon>
    </lineage>
</organism>
<dbReference type="GO" id="GO:0006508">
    <property type="term" value="P:proteolysis"/>
    <property type="evidence" value="ECO:0007669"/>
    <property type="project" value="UniProtKB-KW"/>
</dbReference>
<dbReference type="InterPro" id="IPR011765">
    <property type="entry name" value="Pept_M16_N"/>
</dbReference>
<keyword evidence="2" id="KW-0645">Protease</keyword>
<evidence type="ECO:0000259" key="8">
    <source>
        <dbReference type="Pfam" id="PF05193"/>
    </source>
</evidence>
<comment type="similarity">
    <text evidence="1">Belongs to the peptidase M16 family.</text>
</comment>
<dbReference type="Pfam" id="PF05193">
    <property type="entry name" value="Peptidase_M16_C"/>
    <property type="match status" value="1"/>
</dbReference>
<dbReference type="GO" id="GO:0046872">
    <property type="term" value="F:metal ion binding"/>
    <property type="evidence" value="ECO:0007669"/>
    <property type="project" value="UniProtKB-KW"/>
</dbReference>
<dbReference type="InterPro" id="IPR050626">
    <property type="entry name" value="Peptidase_M16"/>
</dbReference>
<comment type="caution">
    <text evidence="11">The sequence shown here is derived from an EMBL/GenBank/DDBJ whole genome shotgun (WGS) entry which is preliminary data.</text>
</comment>
<dbReference type="PANTHER" id="PTHR43690:SF18">
    <property type="entry name" value="INSULIN-DEGRADING ENZYME-RELATED"/>
    <property type="match status" value="1"/>
</dbReference>
<evidence type="ECO:0000256" key="5">
    <source>
        <dbReference type="ARBA" id="ARBA00022833"/>
    </source>
</evidence>
<protein>
    <recommendedName>
        <fullName evidence="13">Peptidase M16 N-terminal domain-containing protein</fullName>
    </recommendedName>
</protein>
<dbReference type="Proteomes" id="UP000187209">
    <property type="component" value="Unassembled WGS sequence"/>
</dbReference>
<evidence type="ECO:0000256" key="4">
    <source>
        <dbReference type="ARBA" id="ARBA00022801"/>
    </source>
</evidence>
<keyword evidence="12" id="KW-1185">Reference proteome</keyword>
<dbReference type="EMBL" id="MPUH01001972">
    <property type="protein sequence ID" value="OMJ65726.1"/>
    <property type="molecule type" value="Genomic_DNA"/>
</dbReference>
<evidence type="ECO:0000259" key="9">
    <source>
        <dbReference type="Pfam" id="PF16187"/>
    </source>
</evidence>
<feature type="domain" description="Peptidase M16 N-terminal" evidence="7">
    <location>
        <begin position="43"/>
        <end position="158"/>
    </location>
</feature>
<dbReference type="Pfam" id="PF22456">
    <property type="entry name" value="PqqF-like_C_4"/>
    <property type="match status" value="1"/>
</dbReference>
<feature type="domain" description="Peptidase M16 middle/third" evidence="9">
    <location>
        <begin position="361"/>
        <end position="624"/>
    </location>
</feature>
<evidence type="ECO:0008006" key="13">
    <source>
        <dbReference type="Google" id="ProtNLM"/>
    </source>
</evidence>
<dbReference type="InterPro" id="IPR054734">
    <property type="entry name" value="PqqF-like_C_4"/>
</dbReference>
<evidence type="ECO:0000259" key="10">
    <source>
        <dbReference type="Pfam" id="PF22456"/>
    </source>
</evidence>
<keyword evidence="3" id="KW-0479">Metal-binding</keyword>
<dbReference type="Pfam" id="PF00675">
    <property type="entry name" value="Peptidase_M16"/>
    <property type="match status" value="1"/>
</dbReference>
<name>A0A1R2AMJ6_9CILI</name>
<feature type="domain" description="Coenzyme PQQ synthesis protein F-like C-terminal lobe" evidence="10">
    <location>
        <begin position="724"/>
        <end position="796"/>
    </location>
</feature>
<evidence type="ECO:0000256" key="1">
    <source>
        <dbReference type="ARBA" id="ARBA00007261"/>
    </source>
</evidence>
<dbReference type="OrthoDB" id="952271at2759"/>
<accession>A0A1R2AMJ6</accession>
<dbReference type="PANTHER" id="PTHR43690">
    <property type="entry name" value="NARDILYSIN"/>
    <property type="match status" value="1"/>
</dbReference>
<gene>
    <name evidence="11" type="ORF">SteCoe_37715</name>
</gene>
<dbReference type="SUPFAM" id="SSF63411">
    <property type="entry name" value="LuxS/MPP-like metallohydrolase"/>
    <property type="match status" value="4"/>
</dbReference>
<dbReference type="AlphaFoldDB" id="A0A1R2AMJ6"/>